<evidence type="ECO:0000256" key="6">
    <source>
        <dbReference type="SAM" id="MobiDB-lite"/>
    </source>
</evidence>
<dbReference type="InterPro" id="IPR012946">
    <property type="entry name" value="X8"/>
</dbReference>
<comment type="caution">
    <text evidence="8">The sequence shown here is derived from an EMBL/GenBank/DDBJ whole genome shotgun (WGS) entry which is preliminary data.</text>
</comment>
<evidence type="ECO:0000256" key="1">
    <source>
        <dbReference type="ARBA" id="ARBA00008773"/>
    </source>
</evidence>
<organism evidence="8 9">
    <name type="scientific">Actinidia rufa</name>
    <dbReference type="NCBI Taxonomy" id="165716"/>
    <lineage>
        <taxon>Eukaryota</taxon>
        <taxon>Viridiplantae</taxon>
        <taxon>Streptophyta</taxon>
        <taxon>Embryophyta</taxon>
        <taxon>Tracheophyta</taxon>
        <taxon>Spermatophyta</taxon>
        <taxon>Magnoliopsida</taxon>
        <taxon>eudicotyledons</taxon>
        <taxon>Gunneridae</taxon>
        <taxon>Pentapetalae</taxon>
        <taxon>asterids</taxon>
        <taxon>Ericales</taxon>
        <taxon>Actinidiaceae</taxon>
        <taxon>Actinidia</taxon>
    </lineage>
</organism>
<dbReference type="Pfam" id="PF07983">
    <property type="entry name" value="X8"/>
    <property type="match status" value="1"/>
</dbReference>
<dbReference type="GO" id="GO:0005975">
    <property type="term" value="P:carbohydrate metabolic process"/>
    <property type="evidence" value="ECO:0007669"/>
    <property type="project" value="InterPro"/>
</dbReference>
<dbReference type="Proteomes" id="UP000585474">
    <property type="component" value="Unassembled WGS sequence"/>
</dbReference>
<dbReference type="GO" id="GO:0004553">
    <property type="term" value="F:hydrolase activity, hydrolyzing O-glycosyl compounds"/>
    <property type="evidence" value="ECO:0007669"/>
    <property type="project" value="InterPro"/>
</dbReference>
<feature type="region of interest" description="Disordered" evidence="6">
    <location>
        <begin position="1"/>
        <end position="53"/>
    </location>
</feature>
<dbReference type="InterPro" id="IPR044788">
    <property type="entry name" value="X8_dom_prot"/>
</dbReference>
<dbReference type="Gene3D" id="3.20.20.80">
    <property type="entry name" value="Glycosidases"/>
    <property type="match status" value="1"/>
</dbReference>
<feature type="domain" description="X8" evidence="7">
    <location>
        <begin position="242"/>
        <end position="322"/>
    </location>
</feature>
<feature type="compositionally biased region" description="Basic and acidic residues" evidence="6">
    <location>
        <begin position="23"/>
        <end position="36"/>
    </location>
</feature>
<evidence type="ECO:0000256" key="3">
    <source>
        <dbReference type="ARBA" id="ARBA00022801"/>
    </source>
</evidence>
<evidence type="ECO:0000259" key="7">
    <source>
        <dbReference type="SMART" id="SM00768"/>
    </source>
</evidence>
<evidence type="ECO:0000256" key="4">
    <source>
        <dbReference type="ARBA" id="ARBA00023295"/>
    </source>
</evidence>
<name>A0A7J0E9T5_9ERIC</name>
<keyword evidence="9" id="KW-1185">Reference proteome</keyword>
<dbReference type="PANTHER" id="PTHR31044">
    <property type="entry name" value="BETA-1,3 GLUCANASE"/>
    <property type="match status" value="1"/>
</dbReference>
<dbReference type="AlphaFoldDB" id="A0A7J0E9T5"/>
<keyword evidence="2" id="KW-0732">Signal</keyword>
<protein>
    <recommendedName>
        <fullName evidence="7">X8 domain-containing protein</fullName>
    </recommendedName>
</protein>
<gene>
    <name evidence="8" type="ORF">Acr_02g0013850</name>
</gene>
<evidence type="ECO:0000313" key="8">
    <source>
        <dbReference type="EMBL" id="GFY83145.1"/>
    </source>
</evidence>
<dbReference type="InterPro" id="IPR000490">
    <property type="entry name" value="Glyco_hydro_17"/>
</dbReference>
<dbReference type="GO" id="GO:0009506">
    <property type="term" value="C:plasmodesma"/>
    <property type="evidence" value="ECO:0007669"/>
    <property type="project" value="UniProtKB-ARBA"/>
</dbReference>
<keyword evidence="3" id="KW-0378">Hydrolase</keyword>
<dbReference type="Gene3D" id="1.20.58.1040">
    <property type="match status" value="1"/>
</dbReference>
<accession>A0A7J0E9T5</accession>
<dbReference type="EMBL" id="BJWL01000002">
    <property type="protein sequence ID" value="GFY83145.1"/>
    <property type="molecule type" value="Genomic_DNA"/>
</dbReference>
<reference evidence="8 9" key="1">
    <citation type="submission" date="2019-07" db="EMBL/GenBank/DDBJ databases">
        <title>De Novo Assembly of kiwifruit Actinidia rufa.</title>
        <authorList>
            <person name="Sugita-Konishi S."/>
            <person name="Sato K."/>
            <person name="Mori E."/>
            <person name="Abe Y."/>
            <person name="Kisaki G."/>
            <person name="Hamano K."/>
            <person name="Suezawa K."/>
            <person name="Otani M."/>
            <person name="Fukuda T."/>
            <person name="Manabe T."/>
            <person name="Gomi K."/>
            <person name="Tabuchi M."/>
            <person name="Akimitsu K."/>
            <person name="Kataoka I."/>
        </authorList>
    </citation>
    <scope>NUCLEOTIDE SEQUENCE [LARGE SCALE GENOMIC DNA]</scope>
    <source>
        <strain evidence="9">cv. Fuchu</strain>
    </source>
</reference>
<dbReference type="SMART" id="SM00768">
    <property type="entry name" value="X8"/>
    <property type="match status" value="1"/>
</dbReference>
<keyword evidence="4" id="KW-0326">Glycosidase</keyword>
<proteinExistence type="inferred from homology"/>
<evidence type="ECO:0000256" key="2">
    <source>
        <dbReference type="ARBA" id="ARBA00022729"/>
    </source>
</evidence>
<evidence type="ECO:0000313" key="9">
    <source>
        <dbReference type="Proteomes" id="UP000585474"/>
    </source>
</evidence>
<comment type="similarity">
    <text evidence="1 5">Belongs to the glycosyl hydrolase 17 family.</text>
</comment>
<dbReference type="OrthoDB" id="421038at2759"/>
<sequence length="329" mass="35457">MWRGEGGRGARGGRRFQSEEEDRAGGRRGGCDRRAVEGAAKGSGPVGEYREERGVAEERAACGGVLALSRWEREDGSNFILCGKVYDGILLCGLDLLGILISSSQELVEQRTLHDPYPVILQSLSHTGVSAAISVGNEHLQEVSNSVNLAKNWVRTHVLSHYPATKITTIVVGSTVFCNRNQEHQIEALFPLLVGAASLPLFSLSSSLKSPLSGFDWPLCNPSAGGATPNLPFWGYGVCPSPVCLQRSCSLQEAMDYACCEGGADCEVIRPQGNCYSPDIFVAHASYAFNSYWQKNKRVGGTCSFGGTAIFINAEPSKQSLFPSYSYFG</sequence>
<dbReference type="Pfam" id="PF00332">
    <property type="entry name" value="Glyco_hydro_17"/>
    <property type="match status" value="1"/>
</dbReference>
<dbReference type="PANTHER" id="PTHR31044:SF140">
    <property type="entry name" value="EXPRESSED PROTEIN"/>
    <property type="match status" value="1"/>
</dbReference>
<evidence type="ECO:0000256" key="5">
    <source>
        <dbReference type="RuleBase" id="RU004335"/>
    </source>
</evidence>